<sequence>MAPGFRIIYSASGKEGSLDKFLDRYNHKHVPVRLHHLKSFLSGVRHTVSNSQTPSWSISTITTTFLPSHMNPKPVYVQTVLLEKPH</sequence>
<evidence type="ECO:0000313" key="2">
    <source>
        <dbReference type="Proteomes" id="UP000559256"/>
    </source>
</evidence>
<protein>
    <submittedName>
        <fullName evidence="1">Uncharacterized protein</fullName>
    </submittedName>
</protein>
<organism evidence="1 2">
    <name type="scientific">Tetrapyrgos nigripes</name>
    <dbReference type="NCBI Taxonomy" id="182062"/>
    <lineage>
        <taxon>Eukaryota</taxon>
        <taxon>Fungi</taxon>
        <taxon>Dikarya</taxon>
        <taxon>Basidiomycota</taxon>
        <taxon>Agaricomycotina</taxon>
        <taxon>Agaricomycetes</taxon>
        <taxon>Agaricomycetidae</taxon>
        <taxon>Agaricales</taxon>
        <taxon>Marasmiineae</taxon>
        <taxon>Marasmiaceae</taxon>
        <taxon>Tetrapyrgos</taxon>
    </lineage>
</organism>
<dbReference type="OrthoDB" id="2851338at2759"/>
<comment type="caution">
    <text evidence="1">The sequence shown here is derived from an EMBL/GenBank/DDBJ whole genome shotgun (WGS) entry which is preliminary data.</text>
</comment>
<reference evidence="1 2" key="1">
    <citation type="journal article" date="2020" name="ISME J.">
        <title>Uncovering the hidden diversity of litter-decomposition mechanisms in mushroom-forming fungi.</title>
        <authorList>
            <person name="Floudas D."/>
            <person name="Bentzer J."/>
            <person name="Ahren D."/>
            <person name="Johansson T."/>
            <person name="Persson P."/>
            <person name="Tunlid A."/>
        </authorList>
    </citation>
    <scope>NUCLEOTIDE SEQUENCE [LARGE SCALE GENOMIC DNA]</scope>
    <source>
        <strain evidence="1 2">CBS 291.85</strain>
    </source>
</reference>
<proteinExistence type="predicted"/>
<keyword evidence="2" id="KW-1185">Reference proteome</keyword>
<gene>
    <name evidence="1" type="ORF">D9758_016993</name>
</gene>
<dbReference type="AlphaFoldDB" id="A0A8H5C958"/>
<dbReference type="Proteomes" id="UP000559256">
    <property type="component" value="Unassembled WGS sequence"/>
</dbReference>
<dbReference type="EMBL" id="JAACJM010000216">
    <property type="protein sequence ID" value="KAF5337517.1"/>
    <property type="molecule type" value="Genomic_DNA"/>
</dbReference>
<name>A0A8H5C958_9AGAR</name>
<accession>A0A8H5C958</accession>
<evidence type="ECO:0000313" key="1">
    <source>
        <dbReference type="EMBL" id="KAF5337517.1"/>
    </source>
</evidence>